<dbReference type="FunFam" id="3.30.160.60:FF:001839">
    <property type="entry name" value="Uncharacterized protein"/>
    <property type="match status" value="1"/>
</dbReference>
<feature type="domain" description="C2H2-type" evidence="13">
    <location>
        <begin position="203"/>
        <end position="230"/>
    </location>
</feature>
<evidence type="ECO:0000256" key="2">
    <source>
        <dbReference type="ARBA" id="ARBA00006991"/>
    </source>
</evidence>
<keyword evidence="4" id="KW-0677">Repeat</keyword>
<keyword evidence="8" id="KW-0238">DNA-binding</keyword>
<dbReference type="FunFam" id="3.30.160.60:FF:000075">
    <property type="entry name" value="Putative zinc finger protein 536"/>
    <property type="match status" value="1"/>
</dbReference>
<dbReference type="PROSITE" id="PS00028">
    <property type="entry name" value="ZINC_FINGER_C2H2_1"/>
    <property type="match status" value="1"/>
</dbReference>
<dbReference type="RefSeq" id="XP_019633991.1">
    <property type="nucleotide sequence ID" value="XM_019778432.1"/>
</dbReference>
<dbReference type="OrthoDB" id="9973709at2759"/>
<dbReference type="InterPro" id="IPR036236">
    <property type="entry name" value="Znf_C2H2_sf"/>
</dbReference>
<feature type="domain" description="C2H2-type" evidence="13">
    <location>
        <begin position="147"/>
        <end position="174"/>
    </location>
</feature>
<dbReference type="SUPFAM" id="SSF57667">
    <property type="entry name" value="beta-beta-alpha zinc fingers"/>
    <property type="match status" value="5"/>
</dbReference>
<evidence type="ECO:0000256" key="8">
    <source>
        <dbReference type="ARBA" id="ARBA00023125"/>
    </source>
</evidence>
<keyword evidence="5 11" id="KW-0863">Zinc-finger</keyword>
<feature type="region of interest" description="Disordered" evidence="12">
    <location>
        <begin position="1"/>
        <end position="33"/>
    </location>
</feature>
<feature type="domain" description="C2H2-type" evidence="13">
    <location>
        <begin position="175"/>
        <end position="202"/>
    </location>
</feature>
<name>A0A6P4ZWI8_BRABE</name>
<reference evidence="15" key="1">
    <citation type="submission" date="2025-08" db="UniProtKB">
        <authorList>
            <consortium name="RefSeq"/>
        </authorList>
    </citation>
    <scope>IDENTIFICATION</scope>
    <source>
        <tissue evidence="15">Gonad</tissue>
    </source>
</reference>
<dbReference type="GO" id="GO:0008270">
    <property type="term" value="F:zinc ion binding"/>
    <property type="evidence" value="ECO:0007669"/>
    <property type="project" value="UniProtKB-KW"/>
</dbReference>
<dbReference type="PROSITE" id="PS50157">
    <property type="entry name" value="ZINC_FINGER_C2H2_2"/>
    <property type="match status" value="6"/>
</dbReference>
<feature type="domain" description="C2H2-type" evidence="13">
    <location>
        <begin position="119"/>
        <end position="146"/>
    </location>
</feature>
<dbReference type="GeneID" id="109477304"/>
<dbReference type="GO" id="GO:0000981">
    <property type="term" value="F:DNA-binding transcription factor activity, RNA polymerase II-specific"/>
    <property type="evidence" value="ECO:0007669"/>
    <property type="project" value="TreeGrafter"/>
</dbReference>
<comment type="similarity">
    <text evidence="2">Belongs to the krueppel C2H2-type zinc-finger protein family.</text>
</comment>
<keyword evidence="14" id="KW-1185">Reference proteome</keyword>
<dbReference type="Gene3D" id="3.30.160.60">
    <property type="entry name" value="Classic Zinc Finger"/>
    <property type="match status" value="7"/>
</dbReference>
<keyword evidence="7" id="KW-0805">Transcription regulation</keyword>
<dbReference type="PANTHER" id="PTHR24388:SF53">
    <property type="entry name" value="CHORION TRANSCRIPTION FACTOR CF2-RELATED"/>
    <property type="match status" value="1"/>
</dbReference>
<proteinExistence type="inferred from homology"/>
<dbReference type="FunFam" id="3.30.160.60:FF:001706">
    <property type="entry name" value="Uncharacterized protein"/>
    <property type="match status" value="1"/>
</dbReference>
<feature type="domain" description="C2H2-type" evidence="13">
    <location>
        <begin position="231"/>
        <end position="258"/>
    </location>
</feature>
<evidence type="ECO:0000313" key="15">
    <source>
        <dbReference type="RefSeq" id="XP_019633991.1"/>
    </source>
</evidence>
<evidence type="ECO:0000256" key="10">
    <source>
        <dbReference type="ARBA" id="ARBA00023242"/>
    </source>
</evidence>
<dbReference type="PANTHER" id="PTHR24388">
    <property type="entry name" value="ZINC FINGER PROTEIN"/>
    <property type="match status" value="1"/>
</dbReference>
<dbReference type="KEGG" id="bbel:109477304"/>
<keyword evidence="6" id="KW-0862">Zinc</keyword>
<evidence type="ECO:0000256" key="7">
    <source>
        <dbReference type="ARBA" id="ARBA00023015"/>
    </source>
</evidence>
<keyword evidence="9" id="KW-0804">Transcription</keyword>
<accession>A0A6P4ZWI8</accession>
<evidence type="ECO:0000256" key="11">
    <source>
        <dbReference type="PROSITE-ProRule" id="PRU00042"/>
    </source>
</evidence>
<comment type="subcellular location">
    <subcellularLocation>
        <location evidence="1">Nucleus</location>
    </subcellularLocation>
</comment>
<evidence type="ECO:0000256" key="9">
    <source>
        <dbReference type="ARBA" id="ARBA00023163"/>
    </source>
</evidence>
<dbReference type="InterPro" id="IPR050527">
    <property type="entry name" value="Snail/Krueppel_Znf"/>
</dbReference>
<gene>
    <name evidence="15" type="primary">LOC109477304</name>
</gene>
<keyword evidence="3" id="KW-0479">Metal-binding</keyword>
<evidence type="ECO:0000256" key="4">
    <source>
        <dbReference type="ARBA" id="ARBA00022737"/>
    </source>
</evidence>
<dbReference type="SMART" id="SM00355">
    <property type="entry name" value="ZnF_C2H2"/>
    <property type="match status" value="11"/>
</dbReference>
<evidence type="ECO:0000256" key="6">
    <source>
        <dbReference type="ARBA" id="ARBA00022833"/>
    </source>
</evidence>
<evidence type="ECO:0000256" key="3">
    <source>
        <dbReference type="ARBA" id="ARBA00022723"/>
    </source>
</evidence>
<dbReference type="Pfam" id="PF00096">
    <property type="entry name" value="zf-C2H2"/>
    <property type="match status" value="3"/>
</dbReference>
<dbReference type="InterPro" id="IPR013087">
    <property type="entry name" value="Znf_C2H2_type"/>
</dbReference>
<evidence type="ECO:0000256" key="5">
    <source>
        <dbReference type="ARBA" id="ARBA00022771"/>
    </source>
</evidence>
<evidence type="ECO:0000259" key="13">
    <source>
        <dbReference type="PROSITE" id="PS50157"/>
    </source>
</evidence>
<dbReference type="GO" id="GO:0000978">
    <property type="term" value="F:RNA polymerase II cis-regulatory region sequence-specific DNA binding"/>
    <property type="evidence" value="ECO:0007669"/>
    <property type="project" value="TreeGrafter"/>
</dbReference>
<dbReference type="FunFam" id="3.30.160.60:FF:000325">
    <property type="entry name" value="ZFP90 zinc finger protein"/>
    <property type="match status" value="1"/>
</dbReference>
<dbReference type="Proteomes" id="UP000515135">
    <property type="component" value="Unplaced"/>
</dbReference>
<dbReference type="FunFam" id="3.30.160.60:FF:001958">
    <property type="entry name" value="Zinc finger protein, putative"/>
    <property type="match status" value="1"/>
</dbReference>
<feature type="compositionally biased region" description="Polar residues" evidence="12">
    <location>
        <begin position="15"/>
        <end position="25"/>
    </location>
</feature>
<protein>
    <submittedName>
        <fullName evidence="15">Gastrula zinc finger protein XlCGF8.2DB-like</fullName>
    </submittedName>
</protein>
<evidence type="ECO:0000256" key="1">
    <source>
        <dbReference type="ARBA" id="ARBA00004123"/>
    </source>
</evidence>
<feature type="domain" description="C2H2-type" evidence="13">
    <location>
        <begin position="90"/>
        <end position="118"/>
    </location>
</feature>
<dbReference type="AlphaFoldDB" id="A0A6P4ZWI8"/>
<sequence>MRTRKQTKKEQKQTISPVKKSTTKGLRTGTRPRRCPSCSFTSNCKEELLDHVRDLHPSLPILHCSLCEYSTWHKGNMKQHDQMHSQDSVLSCEKCSYTTTRQFAYKMHLKYHHSSERPFKCQTCRKAFAAKSVLRNHLKVHSDDRPFKCPTCEYSARTKGSLVAHISRHKKEKPFLCAECGYRSFLKTEMEKHMRIHTGLHPYKCDQCDYTAVQKICLEVHMTKHTGHLPFICGECGHRSAMKSNLVVHMRTHTGIKPFKCPHCKEYSGASNQSLRRHIAYLHLGVTPVVCMGCSYEPKHKGALRKHHSEGEGHENYRCKVCGKEPVVYRNVLTHLAQHVDVETATVVT</sequence>
<dbReference type="GO" id="GO:0005634">
    <property type="term" value="C:nucleus"/>
    <property type="evidence" value="ECO:0007669"/>
    <property type="project" value="UniProtKB-SubCell"/>
</dbReference>
<organism evidence="14 15">
    <name type="scientific">Branchiostoma belcheri</name>
    <name type="common">Amphioxus</name>
    <dbReference type="NCBI Taxonomy" id="7741"/>
    <lineage>
        <taxon>Eukaryota</taxon>
        <taxon>Metazoa</taxon>
        <taxon>Chordata</taxon>
        <taxon>Cephalochordata</taxon>
        <taxon>Leptocardii</taxon>
        <taxon>Amphioxiformes</taxon>
        <taxon>Branchiostomatidae</taxon>
        <taxon>Branchiostoma</taxon>
    </lineage>
</organism>
<keyword evidence="10" id="KW-0539">Nucleus</keyword>
<evidence type="ECO:0000313" key="14">
    <source>
        <dbReference type="Proteomes" id="UP000515135"/>
    </source>
</evidence>
<evidence type="ECO:0000256" key="12">
    <source>
        <dbReference type="SAM" id="MobiDB-lite"/>
    </source>
</evidence>